<dbReference type="PANTHER" id="PTHR34301:SF8">
    <property type="entry name" value="ATPASE DOMAIN-CONTAINING PROTEIN"/>
    <property type="match status" value="1"/>
</dbReference>
<evidence type="ECO:0000259" key="1">
    <source>
        <dbReference type="Pfam" id="PF01637"/>
    </source>
</evidence>
<comment type="caution">
    <text evidence="2">The sequence shown here is derived from an EMBL/GenBank/DDBJ whole genome shotgun (WGS) entry which is preliminary data.</text>
</comment>
<name>A0ABS8FQP6_9FIRM</name>
<dbReference type="SUPFAM" id="SSF52540">
    <property type="entry name" value="P-loop containing nucleoside triphosphate hydrolases"/>
    <property type="match status" value="1"/>
</dbReference>
<dbReference type="Pfam" id="PF01637">
    <property type="entry name" value="ATPase_2"/>
    <property type="match status" value="1"/>
</dbReference>
<sequence>MQNPFTLVFGKSPLESISRLAQTNEIIGSFSSEWMNQQIYMITGVRGSGKTVMLTDISKHFRKDKDWIVIELNPDRDLLHSFAAKLYDQKNLKDLFIKAKLDLSVLGIGVSIEKSNPFFDIENAIQAMLEVVKDKKKRVLITIDEATSNEEMKIFASAFQIFVRNELPVFLLMTGLFENIDALQNEKNLTFLYRAPKVKLQPLDKGAVKQKYQEIFGFSSDDALAMADMTKGYPFAFQVLGYLTWQKDGDYKSVVGMYRQYLSEYVYDKIWSELSNKDKKICYGIAETASGKIKEIREKLSLKTNEFNPYRDRLKKRGIINCEEHGYVHFVLPEFDEYVLTHV</sequence>
<dbReference type="PANTHER" id="PTHR34301">
    <property type="entry name" value="DNA-BINDING PROTEIN-RELATED"/>
    <property type="match status" value="1"/>
</dbReference>
<protein>
    <submittedName>
        <fullName evidence="2">ATP-binding protein</fullName>
    </submittedName>
</protein>
<dbReference type="GO" id="GO:0005524">
    <property type="term" value="F:ATP binding"/>
    <property type="evidence" value="ECO:0007669"/>
    <property type="project" value="UniProtKB-KW"/>
</dbReference>
<keyword evidence="2" id="KW-0547">Nucleotide-binding</keyword>
<keyword evidence="2" id="KW-0067">ATP-binding</keyword>
<evidence type="ECO:0000313" key="3">
    <source>
        <dbReference type="Proteomes" id="UP001198495"/>
    </source>
</evidence>
<dbReference type="InterPro" id="IPR027417">
    <property type="entry name" value="P-loop_NTPase"/>
</dbReference>
<dbReference type="RefSeq" id="WP_021985884.1">
    <property type="nucleotide sequence ID" value="NZ_JAJEQT010000008.1"/>
</dbReference>
<organism evidence="2 3">
    <name type="scientific">Coprococcus hominis</name>
    <name type="common">ex Arizal et al. 2022</name>
    <dbReference type="NCBI Taxonomy" id="2881262"/>
    <lineage>
        <taxon>Bacteria</taxon>
        <taxon>Bacillati</taxon>
        <taxon>Bacillota</taxon>
        <taxon>Clostridia</taxon>
        <taxon>Lachnospirales</taxon>
        <taxon>Lachnospiraceae</taxon>
        <taxon>Coprococcus</taxon>
    </lineage>
</organism>
<proteinExistence type="predicted"/>
<reference evidence="2 3" key="1">
    <citation type="submission" date="2021-10" db="EMBL/GenBank/DDBJ databases">
        <title>Anaerobic single-cell dispensing facilitates the cultivation of human gut bacteria.</title>
        <authorList>
            <person name="Afrizal A."/>
        </authorList>
    </citation>
    <scope>NUCLEOTIDE SEQUENCE [LARGE SCALE GENOMIC DNA]</scope>
    <source>
        <strain evidence="2 3">CLA-AA-H212</strain>
    </source>
</reference>
<evidence type="ECO:0000313" key="2">
    <source>
        <dbReference type="EMBL" id="MCC2219495.1"/>
    </source>
</evidence>
<accession>A0ABS8FQP6</accession>
<feature type="domain" description="ATPase" evidence="1">
    <location>
        <begin position="36"/>
        <end position="150"/>
    </location>
</feature>
<keyword evidence="3" id="KW-1185">Reference proteome</keyword>
<dbReference type="Gene3D" id="3.40.50.300">
    <property type="entry name" value="P-loop containing nucleotide triphosphate hydrolases"/>
    <property type="match status" value="1"/>
</dbReference>
<dbReference type="InterPro" id="IPR011579">
    <property type="entry name" value="ATPase_dom"/>
</dbReference>
<dbReference type="Proteomes" id="UP001198495">
    <property type="component" value="Unassembled WGS sequence"/>
</dbReference>
<gene>
    <name evidence="2" type="ORF">LKD28_10710</name>
</gene>
<dbReference type="EMBL" id="JAJEQT010000008">
    <property type="protein sequence ID" value="MCC2219495.1"/>
    <property type="molecule type" value="Genomic_DNA"/>
</dbReference>